<dbReference type="InterPro" id="IPR050109">
    <property type="entry name" value="HTH-type_TetR-like_transc_reg"/>
</dbReference>
<name>A0A6J6KEQ6_9ZZZZ</name>
<keyword evidence="1" id="KW-0805">Transcription regulation</keyword>
<dbReference type="InterPro" id="IPR001647">
    <property type="entry name" value="HTH_TetR"/>
</dbReference>
<evidence type="ECO:0000259" key="4">
    <source>
        <dbReference type="PROSITE" id="PS50977"/>
    </source>
</evidence>
<keyword evidence="2" id="KW-0238">DNA-binding</keyword>
<dbReference type="EMBL" id="CAEZWJ010000006">
    <property type="protein sequence ID" value="CAB4646953.1"/>
    <property type="molecule type" value="Genomic_DNA"/>
</dbReference>
<evidence type="ECO:0000256" key="3">
    <source>
        <dbReference type="ARBA" id="ARBA00023163"/>
    </source>
</evidence>
<protein>
    <submittedName>
        <fullName evidence="5">Unannotated protein</fullName>
    </submittedName>
</protein>
<evidence type="ECO:0000256" key="1">
    <source>
        <dbReference type="ARBA" id="ARBA00023015"/>
    </source>
</evidence>
<reference evidence="5" key="1">
    <citation type="submission" date="2020-05" db="EMBL/GenBank/DDBJ databases">
        <authorList>
            <person name="Chiriac C."/>
            <person name="Salcher M."/>
            <person name="Ghai R."/>
            <person name="Kavagutti S V."/>
        </authorList>
    </citation>
    <scope>NUCLEOTIDE SEQUENCE</scope>
</reference>
<dbReference type="Pfam" id="PF00440">
    <property type="entry name" value="TetR_N"/>
    <property type="match status" value="1"/>
</dbReference>
<dbReference type="PANTHER" id="PTHR30055:SF234">
    <property type="entry name" value="HTH-TYPE TRANSCRIPTIONAL REGULATOR BETI"/>
    <property type="match status" value="1"/>
</dbReference>
<dbReference type="InterPro" id="IPR009057">
    <property type="entry name" value="Homeodomain-like_sf"/>
</dbReference>
<dbReference type="PANTHER" id="PTHR30055">
    <property type="entry name" value="HTH-TYPE TRANSCRIPTIONAL REGULATOR RUTR"/>
    <property type="match status" value="1"/>
</dbReference>
<dbReference type="PROSITE" id="PS50977">
    <property type="entry name" value="HTH_TETR_2"/>
    <property type="match status" value="1"/>
</dbReference>
<keyword evidence="3" id="KW-0804">Transcription</keyword>
<organism evidence="5">
    <name type="scientific">freshwater metagenome</name>
    <dbReference type="NCBI Taxonomy" id="449393"/>
    <lineage>
        <taxon>unclassified sequences</taxon>
        <taxon>metagenomes</taxon>
        <taxon>ecological metagenomes</taxon>
    </lineage>
</organism>
<dbReference type="AlphaFoldDB" id="A0A6J6KEQ6"/>
<evidence type="ECO:0000313" key="5">
    <source>
        <dbReference type="EMBL" id="CAB4646953.1"/>
    </source>
</evidence>
<dbReference type="GO" id="GO:0000976">
    <property type="term" value="F:transcription cis-regulatory region binding"/>
    <property type="evidence" value="ECO:0007669"/>
    <property type="project" value="TreeGrafter"/>
</dbReference>
<sequence length="194" mass="21118">MVKKSTPQKTKRRSPITRAEGEQRLIDAAIQLVREKPFSEVGVRDIAALADVNHGFVHTWFGSKNDLLVAATQQLVEQGASRISEAAPGQLAIDPSDPDIQLAVRLAIWLNLEGTNSRNLLQEMPIITALTKRYIDIEGISPEIARTAAAQAVAIGLGVVVFAPLIDLDGPEDVNDVFTLWRHNLGLLAKYPPA</sequence>
<dbReference type="SUPFAM" id="SSF46689">
    <property type="entry name" value="Homeodomain-like"/>
    <property type="match status" value="1"/>
</dbReference>
<feature type="domain" description="HTH tetR-type" evidence="4">
    <location>
        <begin position="19"/>
        <end position="79"/>
    </location>
</feature>
<gene>
    <name evidence="5" type="ORF">UFOPK2214_00309</name>
</gene>
<evidence type="ECO:0000256" key="2">
    <source>
        <dbReference type="ARBA" id="ARBA00023125"/>
    </source>
</evidence>
<dbReference type="Gene3D" id="1.10.357.10">
    <property type="entry name" value="Tetracycline Repressor, domain 2"/>
    <property type="match status" value="1"/>
</dbReference>
<dbReference type="GO" id="GO:0003700">
    <property type="term" value="F:DNA-binding transcription factor activity"/>
    <property type="evidence" value="ECO:0007669"/>
    <property type="project" value="TreeGrafter"/>
</dbReference>
<accession>A0A6J6KEQ6</accession>
<proteinExistence type="predicted"/>